<gene>
    <name evidence="2" type="ORF">NCGR_LOCUS47549</name>
</gene>
<dbReference type="EMBL" id="CAJGYO010000012">
    <property type="protein sequence ID" value="CAD6264244.1"/>
    <property type="molecule type" value="Genomic_DNA"/>
</dbReference>
<dbReference type="AlphaFoldDB" id="A0A811QZL8"/>
<accession>A0A811QZL8</accession>
<sequence length="141" mass="15541">MPQMKLTSCEYASLRKVEVEGADAADDVDFLGISHQSPELPRKQGDYYIRNTIRVACWQPDNQRPRATKENGKNGGGTVHDGVSVEAMNLGDERGLGDVLREVAVDEQMPTSADALRFVFTDVCESFRLPTMVTASLGTYE</sequence>
<feature type="region of interest" description="Disordered" evidence="1">
    <location>
        <begin position="62"/>
        <end position="82"/>
    </location>
</feature>
<reference evidence="2" key="1">
    <citation type="submission" date="2020-10" db="EMBL/GenBank/DDBJ databases">
        <authorList>
            <person name="Han B."/>
            <person name="Lu T."/>
            <person name="Zhao Q."/>
            <person name="Huang X."/>
            <person name="Zhao Y."/>
        </authorList>
    </citation>
    <scope>NUCLEOTIDE SEQUENCE</scope>
</reference>
<proteinExistence type="predicted"/>
<evidence type="ECO:0000313" key="3">
    <source>
        <dbReference type="Proteomes" id="UP000604825"/>
    </source>
</evidence>
<feature type="compositionally biased region" description="Basic and acidic residues" evidence="1">
    <location>
        <begin position="63"/>
        <end position="72"/>
    </location>
</feature>
<evidence type="ECO:0000256" key="1">
    <source>
        <dbReference type="SAM" id="MobiDB-lite"/>
    </source>
</evidence>
<protein>
    <submittedName>
        <fullName evidence="2">Uncharacterized protein</fullName>
    </submittedName>
</protein>
<comment type="caution">
    <text evidence="2">The sequence shown here is derived from an EMBL/GenBank/DDBJ whole genome shotgun (WGS) entry which is preliminary data.</text>
</comment>
<keyword evidence="3" id="KW-1185">Reference proteome</keyword>
<dbReference type="Proteomes" id="UP000604825">
    <property type="component" value="Unassembled WGS sequence"/>
</dbReference>
<evidence type="ECO:0000313" key="2">
    <source>
        <dbReference type="EMBL" id="CAD6264244.1"/>
    </source>
</evidence>
<organism evidence="2 3">
    <name type="scientific">Miscanthus lutarioriparius</name>
    <dbReference type="NCBI Taxonomy" id="422564"/>
    <lineage>
        <taxon>Eukaryota</taxon>
        <taxon>Viridiplantae</taxon>
        <taxon>Streptophyta</taxon>
        <taxon>Embryophyta</taxon>
        <taxon>Tracheophyta</taxon>
        <taxon>Spermatophyta</taxon>
        <taxon>Magnoliopsida</taxon>
        <taxon>Liliopsida</taxon>
        <taxon>Poales</taxon>
        <taxon>Poaceae</taxon>
        <taxon>PACMAD clade</taxon>
        <taxon>Panicoideae</taxon>
        <taxon>Andropogonodae</taxon>
        <taxon>Andropogoneae</taxon>
        <taxon>Saccharinae</taxon>
        <taxon>Miscanthus</taxon>
    </lineage>
</organism>
<name>A0A811QZL8_9POAL</name>